<dbReference type="GO" id="GO:0010833">
    <property type="term" value="P:telomere maintenance via telomere lengthening"/>
    <property type="evidence" value="ECO:0007669"/>
    <property type="project" value="TreeGrafter"/>
</dbReference>
<dbReference type="InterPro" id="IPR001005">
    <property type="entry name" value="SANT/Myb"/>
</dbReference>
<dbReference type="PROSITE" id="PS51294">
    <property type="entry name" value="HTH_MYB"/>
    <property type="match status" value="1"/>
</dbReference>
<gene>
    <name evidence="6" type="ORF">BCR38DRAFT_412279</name>
</gene>
<dbReference type="GeneID" id="63774883"/>
<feature type="compositionally biased region" description="Polar residues" evidence="4">
    <location>
        <begin position="418"/>
        <end position="427"/>
    </location>
</feature>
<evidence type="ECO:0000256" key="1">
    <source>
        <dbReference type="ARBA" id="ARBA00023125"/>
    </source>
</evidence>
<accession>A0A1Y2DLR3</accession>
<feature type="compositionally biased region" description="Low complexity" evidence="4">
    <location>
        <begin position="819"/>
        <end position="832"/>
    </location>
</feature>
<evidence type="ECO:0000313" key="6">
    <source>
        <dbReference type="EMBL" id="ORY60076.1"/>
    </source>
</evidence>
<dbReference type="SUPFAM" id="SSF46689">
    <property type="entry name" value="Homeodomain-like"/>
    <property type="match status" value="1"/>
</dbReference>
<reference evidence="6 7" key="1">
    <citation type="submission" date="2016-07" db="EMBL/GenBank/DDBJ databases">
        <title>Pervasive Adenine N6-methylation of Active Genes in Fungi.</title>
        <authorList>
            <consortium name="DOE Joint Genome Institute"/>
            <person name="Mondo S.J."/>
            <person name="Dannebaum R.O."/>
            <person name="Kuo R.C."/>
            <person name="Labutti K."/>
            <person name="Haridas S."/>
            <person name="Kuo A."/>
            <person name="Salamov A."/>
            <person name="Ahrendt S.R."/>
            <person name="Lipzen A."/>
            <person name="Sullivan W."/>
            <person name="Andreopoulos W.B."/>
            <person name="Clum A."/>
            <person name="Lindquist E."/>
            <person name="Daum C."/>
            <person name="Ramamoorthy G.K."/>
            <person name="Gryganskyi A."/>
            <person name="Culley D."/>
            <person name="Magnuson J.K."/>
            <person name="James T.Y."/>
            <person name="O'Malley M.A."/>
            <person name="Stajich J.E."/>
            <person name="Spatafora J.W."/>
            <person name="Visel A."/>
            <person name="Grigoriev I.V."/>
        </authorList>
    </citation>
    <scope>NUCLEOTIDE SEQUENCE [LARGE SCALE GENOMIC DNA]</scope>
    <source>
        <strain evidence="6 7">CBS 129021</strain>
    </source>
</reference>
<name>A0A1Y2DLR3_9PEZI</name>
<dbReference type="InterPro" id="IPR052833">
    <property type="entry name" value="Telomeric_DNA-bd_trans-reg"/>
</dbReference>
<dbReference type="InParanoid" id="A0A1Y2DLR3"/>
<sequence>MDDIAAAVAAAAAAAAVSSEQSTIIGMPNSSSAAEFPGYWLGSNPRCPVVKHETPPPAVEAPASKILVKRSRSPLEAMEETRDEKRIKTDGGIDLDEITRLIQEAESAPMNLDNHDILEGIMESLSQVPNGLSNGLSDEHIPGEGADEIPSIETTQSVQLGRSTIWSNPVGYTRRTLSLPALGKAAVEIIKALCEQPIEDTISNLNEEETAVTQEYKGLKSWFDMLRNHFSSAFPLLNADHLGITGSEDREIIRMANLATACASMFGAHELGWPELDSYFLSVFVAKDQPMPSDVADLWTQLKTQIFVTSLETDPETSIDQLLDDIFPAGLEDQLKSHHPNLSPTAAEIQFLDVARSQKIILLNGARQPEARKILAEENTYVSFLDSLNTYLDTSRDIIERIATGQTSPAPAADNPEGENTQPQEDTGFSMDGFDDFDLAAVVAESAQRALESTRNDNENNMDEIVAHLRDAQTAHEVQELPSALSSTVDRASETTRRALQSIHQNQYYPTTAPQATAQSAVGQEQPYQPQQQQTHAHPHYHQYPQQPTANMQSSYQNGVLNQGGLPPNQTATTSELYERARQKHAQRNTQQTRQTGSQSTRRPWSAEEEAALMQGLDIVKGPHWSQILGLFGTNGTISNVLAGRSQVQLKDKARNLKLFFLKANSEMPVYFQGVTGELKTRAPGQAAKREAEKRARQESHEQQSHVEGINILANGLQDHPRPNGVMPAPRSATPGQPPPRHGSHPGTPMAHPQRPPMQAPVIPTAQPVQLPNFSRAQHPPQPQAQPQTQQHPSPPQQPQTQQQRQHEQPHQSHHHHQQQNQQHQQHQTQHQEQSDAFTTAPIDNGVEQQQHNGIASADDVSAEDAAILGQLKQAMELEQALAASQQHGSN</sequence>
<feature type="compositionally biased region" description="Low complexity" evidence="4">
    <location>
        <begin position="526"/>
        <end position="550"/>
    </location>
</feature>
<evidence type="ECO:0000256" key="2">
    <source>
        <dbReference type="ARBA" id="ARBA00023242"/>
    </source>
</evidence>
<dbReference type="InterPro" id="IPR013867">
    <property type="entry name" value="Telomere_rpt-bd_fac_dimer_dom"/>
</dbReference>
<dbReference type="STRING" id="1141098.A0A1Y2DLR3"/>
<dbReference type="InterPro" id="IPR009057">
    <property type="entry name" value="Homeodomain-like_sf"/>
</dbReference>
<feature type="compositionally biased region" description="Basic and acidic residues" evidence="4">
    <location>
        <begin position="688"/>
        <end position="705"/>
    </location>
</feature>
<keyword evidence="3" id="KW-0131">Cell cycle</keyword>
<dbReference type="Gene3D" id="1.10.10.60">
    <property type="entry name" value="Homeodomain-like"/>
    <property type="match status" value="1"/>
</dbReference>
<evidence type="ECO:0000256" key="3">
    <source>
        <dbReference type="ARBA" id="ARBA00023306"/>
    </source>
</evidence>
<dbReference type="EMBL" id="MCFJ01000012">
    <property type="protein sequence ID" value="ORY60076.1"/>
    <property type="molecule type" value="Genomic_DNA"/>
</dbReference>
<feature type="compositionally biased region" description="Polar residues" evidence="4">
    <location>
        <begin position="767"/>
        <end position="776"/>
    </location>
</feature>
<dbReference type="OrthoDB" id="3366990at2759"/>
<keyword evidence="1" id="KW-0238">DNA-binding</keyword>
<comment type="caution">
    <text evidence="6">The sequence shown here is derived from an EMBL/GenBank/DDBJ whole genome shotgun (WGS) entry which is preliminary data.</text>
</comment>
<evidence type="ECO:0000259" key="5">
    <source>
        <dbReference type="PROSITE" id="PS51294"/>
    </source>
</evidence>
<feature type="region of interest" description="Disordered" evidence="4">
    <location>
        <begin position="515"/>
        <end position="607"/>
    </location>
</feature>
<proteinExistence type="predicted"/>
<feature type="compositionally biased region" description="Polar residues" evidence="4">
    <location>
        <begin position="551"/>
        <end position="561"/>
    </location>
</feature>
<dbReference type="CDD" id="cd11660">
    <property type="entry name" value="SANT_TRF"/>
    <property type="match status" value="1"/>
</dbReference>
<dbReference type="InterPro" id="IPR017930">
    <property type="entry name" value="Myb_dom"/>
</dbReference>
<dbReference type="GO" id="GO:0042803">
    <property type="term" value="F:protein homodimerization activity"/>
    <property type="evidence" value="ECO:0007669"/>
    <property type="project" value="InterPro"/>
</dbReference>
<feature type="region of interest" description="Disordered" evidence="4">
    <location>
        <begin position="681"/>
        <end position="861"/>
    </location>
</feature>
<evidence type="ECO:0000256" key="4">
    <source>
        <dbReference type="SAM" id="MobiDB-lite"/>
    </source>
</evidence>
<dbReference type="AlphaFoldDB" id="A0A1Y2DLR3"/>
<keyword evidence="2" id="KW-0539">Nucleus</keyword>
<dbReference type="Pfam" id="PF08558">
    <property type="entry name" value="TRF"/>
    <property type="match status" value="1"/>
</dbReference>
<dbReference type="Proteomes" id="UP000193689">
    <property type="component" value="Unassembled WGS sequence"/>
</dbReference>
<dbReference type="RefSeq" id="XP_040712510.1">
    <property type="nucleotide sequence ID" value="XM_040858671.1"/>
</dbReference>
<dbReference type="SMART" id="SM00717">
    <property type="entry name" value="SANT"/>
    <property type="match status" value="1"/>
</dbReference>
<evidence type="ECO:0000313" key="7">
    <source>
        <dbReference type="Proteomes" id="UP000193689"/>
    </source>
</evidence>
<feature type="domain" description="HTH myb-type" evidence="5">
    <location>
        <begin position="602"/>
        <end position="662"/>
    </location>
</feature>
<dbReference type="FunFam" id="1.10.10.60:FF:000137">
    <property type="entry name" value="MYB DNA binding protein"/>
    <property type="match status" value="1"/>
</dbReference>
<organism evidence="6 7">
    <name type="scientific">Pseudomassariella vexata</name>
    <dbReference type="NCBI Taxonomy" id="1141098"/>
    <lineage>
        <taxon>Eukaryota</taxon>
        <taxon>Fungi</taxon>
        <taxon>Dikarya</taxon>
        <taxon>Ascomycota</taxon>
        <taxon>Pezizomycotina</taxon>
        <taxon>Sordariomycetes</taxon>
        <taxon>Xylariomycetidae</taxon>
        <taxon>Amphisphaeriales</taxon>
        <taxon>Pseudomassariaceae</taxon>
        <taxon>Pseudomassariella</taxon>
    </lineage>
</organism>
<protein>
    <submittedName>
        <fullName evidence="6">Telomere repeat binding factor-domain-containing protein</fullName>
    </submittedName>
</protein>
<keyword evidence="7" id="KW-1185">Reference proteome</keyword>
<feature type="compositionally biased region" description="Low complexity" evidence="4">
    <location>
        <begin position="588"/>
        <end position="603"/>
    </location>
</feature>
<feature type="region of interest" description="Disordered" evidence="4">
    <location>
        <begin position="406"/>
        <end position="429"/>
    </location>
</feature>
<dbReference type="PANTHER" id="PTHR47807">
    <property type="entry name" value="PROTEIN TBF1"/>
    <property type="match status" value="1"/>
</dbReference>
<dbReference type="GO" id="GO:0003691">
    <property type="term" value="F:double-stranded telomeric DNA binding"/>
    <property type="evidence" value="ECO:0007669"/>
    <property type="project" value="TreeGrafter"/>
</dbReference>
<dbReference type="PANTHER" id="PTHR47807:SF1">
    <property type="entry name" value="PROTEIN TBF1"/>
    <property type="match status" value="1"/>
</dbReference>